<keyword evidence="1" id="KW-1133">Transmembrane helix</keyword>
<evidence type="ECO:0000313" key="3">
    <source>
        <dbReference type="EMBL" id="MFM9615184.1"/>
    </source>
</evidence>
<dbReference type="EMBL" id="JBJVNI010000032">
    <property type="protein sequence ID" value="MFM9615184.1"/>
    <property type="molecule type" value="Genomic_DNA"/>
</dbReference>
<proteinExistence type="predicted"/>
<dbReference type="InterPro" id="IPR025565">
    <property type="entry name" value="DUF4328"/>
</dbReference>
<dbReference type="Proteomes" id="UP001631957">
    <property type="component" value="Unassembled WGS sequence"/>
</dbReference>
<comment type="caution">
    <text evidence="3">The sequence shown here is derived from an EMBL/GenBank/DDBJ whole genome shotgun (WGS) entry which is preliminary data.</text>
</comment>
<feature type="transmembrane region" description="Helical" evidence="1">
    <location>
        <begin position="180"/>
        <end position="200"/>
    </location>
</feature>
<dbReference type="Pfam" id="PF14219">
    <property type="entry name" value="DUF4328"/>
    <property type="match status" value="1"/>
</dbReference>
<reference evidence="3 4" key="1">
    <citation type="submission" date="2024-12" db="EMBL/GenBank/DDBJ databases">
        <title>Forecasting of Potato common scab and diversities of Pathogenic streptomyces spp. in china.</title>
        <authorList>
            <person name="Handique U."/>
            <person name="Wu J."/>
        </authorList>
    </citation>
    <scope>NUCLEOTIDE SEQUENCE [LARGE SCALE GENOMIC DNA]</scope>
    <source>
        <strain evidence="3 4">ZRIMU1530</strain>
    </source>
</reference>
<evidence type="ECO:0000313" key="4">
    <source>
        <dbReference type="Proteomes" id="UP001631957"/>
    </source>
</evidence>
<keyword evidence="1" id="KW-0812">Transmembrane</keyword>
<feature type="transmembrane region" description="Helical" evidence="1">
    <location>
        <begin position="60"/>
        <end position="82"/>
    </location>
</feature>
<protein>
    <submittedName>
        <fullName evidence="3">DUF4328 domain-containing protein</fullName>
    </submittedName>
</protein>
<feature type="transmembrane region" description="Helical" evidence="1">
    <location>
        <begin position="12"/>
        <end position="40"/>
    </location>
</feature>
<organism evidence="3 4">
    <name type="scientific">Streptomyces niveiscabiei</name>
    <dbReference type="NCBI Taxonomy" id="164115"/>
    <lineage>
        <taxon>Bacteria</taxon>
        <taxon>Bacillati</taxon>
        <taxon>Actinomycetota</taxon>
        <taxon>Actinomycetes</taxon>
        <taxon>Kitasatosporales</taxon>
        <taxon>Streptomycetaceae</taxon>
        <taxon>Streptomyces</taxon>
    </lineage>
</organism>
<accession>A0ABW9I6W4</accession>
<dbReference type="RefSeq" id="WP_240656585.1">
    <property type="nucleotide sequence ID" value="NZ_JBJVNI010000032.1"/>
</dbReference>
<evidence type="ECO:0000256" key="1">
    <source>
        <dbReference type="SAM" id="Phobius"/>
    </source>
</evidence>
<keyword evidence="4" id="KW-1185">Reference proteome</keyword>
<feature type="transmembrane region" description="Helical" evidence="1">
    <location>
        <begin position="140"/>
        <end position="159"/>
    </location>
</feature>
<name>A0ABW9I6W4_9ACTN</name>
<gene>
    <name evidence="3" type="ORF">ACKI18_41685</name>
</gene>
<feature type="domain" description="DUF4328" evidence="2">
    <location>
        <begin position="53"/>
        <end position="202"/>
    </location>
</feature>
<evidence type="ECO:0000259" key="2">
    <source>
        <dbReference type="Pfam" id="PF14219"/>
    </source>
</evidence>
<sequence length="220" mass="24078">MSVAWLRSPVGLGRATAVLLGIVVVGQLFGVLTDVVLYSLYGDLAAGIDVGERSEFADRLSYIATPVQTGPLLPTVVVYLCWFWRVRVNGEVFEPGGHAKRRGWTIGAWFVPVVNLWFPRRVMVDVWNASAPLGQRVSHGLVNAWWTLWVLWLVVSRVVSVQDRKAETFAEYRQVMGVTMVMDAVGAAAGVLALLVVLRVTRMQNEKAMAGARGAVLSVG</sequence>
<keyword evidence="1" id="KW-0472">Membrane</keyword>